<dbReference type="SUPFAM" id="SSF56281">
    <property type="entry name" value="Metallo-hydrolase/oxidoreductase"/>
    <property type="match status" value="1"/>
</dbReference>
<protein>
    <submittedName>
        <fullName evidence="2">MBL fold metallo-hydrolase</fullName>
    </submittedName>
</protein>
<keyword evidence="3" id="KW-1185">Reference proteome</keyword>
<feature type="domain" description="Metallo-beta-lactamase" evidence="1">
    <location>
        <begin position="48"/>
        <end position="257"/>
    </location>
</feature>
<dbReference type="InterPro" id="IPR036866">
    <property type="entry name" value="RibonucZ/Hydroxyglut_hydro"/>
</dbReference>
<dbReference type="EMBL" id="CP141615">
    <property type="protein sequence ID" value="WRP18119.1"/>
    <property type="molecule type" value="Genomic_DNA"/>
</dbReference>
<dbReference type="InterPro" id="IPR001279">
    <property type="entry name" value="Metallo-B-lactamas"/>
</dbReference>
<proteinExistence type="predicted"/>
<evidence type="ECO:0000313" key="3">
    <source>
        <dbReference type="Proteomes" id="UP001332192"/>
    </source>
</evidence>
<dbReference type="Pfam" id="PF12706">
    <property type="entry name" value="Lactamase_B_2"/>
    <property type="match status" value="1"/>
</dbReference>
<reference evidence="2 3" key="1">
    <citation type="journal article" date="2024" name="Front. Microbiol.">
        <title>Novel thermophilic genera Geochorda gen. nov. and Carboxydochorda gen. nov. from the deep terrestrial subsurface reveal the ecophysiological diversity in the class Limnochordia.</title>
        <authorList>
            <person name="Karnachuk O.V."/>
            <person name="Lukina A.P."/>
            <person name="Avakyan M.R."/>
            <person name="Kadnikov V.V."/>
            <person name="Begmatov S."/>
            <person name="Beletsky A.V."/>
            <person name="Vlasova K.G."/>
            <person name="Novikov A.A."/>
            <person name="Shcherbakova V.A."/>
            <person name="Mardanov A.V."/>
            <person name="Ravin N.V."/>
        </authorList>
    </citation>
    <scope>NUCLEOTIDE SEQUENCE [LARGE SCALE GENOMIC DNA]</scope>
    <source>
        <strain evidence="2 3">L945</strain>
    </source>
</reference>
<dbReference type="RefSeq" id="WP_324717390.1">
    <property type="nucleotide sequence ID" value="NZ_CP141615.1"/>
</dbReference>
<gene>
    <name evidence="2" type="ORF">U7230_03695</name>
</gene>
<dbReference type="Gene3D" id="3.60.15.10">
    <property type="entry name" value="Ribonuclease Z/Hydroxyacylglutathione hydrolase-like"/>
    <property type="match status" value="1"/>
</dbReference>
<accession>A0ABZ1BZJ6</accession>
<organism evidence="2 3">
    <name type="scientific">Carboxydichorda subterranea</name>
    <dbReference type="NCBI Taxonomy" id="3109565"/>
    <lineage>
        <taxon>Bacteria</taxon>
        <taxon>Bacillati</taxon>
        <taxon>Bacillota</taxon>
        <taxon>Limnochordia</taxon>
        <taxon>Limnochordales</taxon>
        <taxon>Geochordaceae</taxon>
        <taxon>Carboxydichorda</taxon>
    </lineage>
</organism>
<evidence type="ECO:0000259" key="1">
    <source>
        <dbReference type="Pfam" id="PF12706"/>
    </source>
</evidence>
<name>A0ABZ1BZJ6_9FIRM</name>
<dbReference type="Proteomes" id="UP001332192">
    <property type="component" value="Chromosome"/>
</dbReference>
<sequence length="304" mass="33921">MKVEILGSGGAFRTPRPGCSCSVCTQARERGVPYARSGPGIFVHGPGVLIDTSEDIYMQLDRARLPAIRAGLYSHWHPDHTMGRRVWETLNADQRRLPTRHRRTDVYVPQGVLEDFRRFGLMGHFEFLAERWINLHAMDPWRPYDVNGYAIVAVPLAMERTYAFLIEGPLEVAVPGPARQTGRLFVAMDELHGWRPPEAVRGVDLAVLPAGIFDVDPFTGERNMAPEHPLLKEEATFDEVLACARALGAGKVVLSHIEEPDGLSYDALRRLEEREDVRALSITFAYDTRVIEVARGSAPALSGQ</sequence>
<evidence type="ECO:0000313" key="2">
    <source>
        <dbReference type="EMBL" id="WRP18119.1"/>
    </source>
</evidence>